<evidence type="ECO:0000313" key="12">
    <source>
        <dbReference type="EMBL" id="QKX55960.1"/>
    </source>
</evidence>
<feature type="domain" description="Pre-SET" evidence="10">
    <location>
        <begin position="311"/>
        <end position="381"/>
    </location>
</feature>
<dbReference type="InterPro" id="IPR003616">
    <property type="entry name" value="Post-SET_dom"/>
</dbReference>
<feature type="compositionally biased region" description="Low complexity" evidence="8">
    <location>
        <begin position="87"/>
        <end position="101"/>
    </location>
</feature>
<dbReference type="SUPFAM" id="SSF82199">
    <property type="entry name" value="SET domain"/>
    <property type="match status" value="1"/>
</dbReference>
<dbReference type="InterPro" id="IPR001214">
    <property type="entry name" value="SET_dom"/>
</dbReference>
<keyword evidence="6" id="KW-0479">Metal-binding</keyword>
<gene>
    <name evidence="12" type="ORF">TRUGW13939_03059</name>
</gene>
<dbReference type="GO" id="GO:0008270">
    <property type="term" value="F:zinc ion binding"/>
    <property type="evidence" value="ECO:0007669"/>
    <property type="project" value="InterPro"/>
</dbReference>
<evidence type="ECO:0000256" key="5">
    <source>
        <dbReference type="ARBA" id="ARBA00022691"/>
    </source>
</evidence>
<evidence type="ECO:0000256" key="7">
    <source>
        <dbReference type="ARBA" id="ARBA00022833"/>
    </source>
</evidence>
<dbReference type="PANTHER" id="PTHR46223">
    <property type="entry name" value="HISTONE-LYSINE N-METHYLTRANSFERASE SUV39H"/>
    <property type="match status" value="1"/>
</dbReference>
<feature type="region of interest" description="Disordered" evidence="8">
    <location>
        <begin position="81"/>
        <end position="157"/>
    </location>
</feature>
<evidence type="ECO:0008006" key="14">
    <source>
        <dbReference type="Google" id="ProtNLM"/>
    </source>
</evidence>
<dbReference type="GO" id="GO:0042054">
    <property type="term" value="F:histone methyltransferase activity"/>
    <property type="evidence" value="ECO:0007669"/>
    <property type="project" value="InterPro"/>
</dbReference>
<keyword evidence="2" id="KW-0158">Chromosome</keyword>
<dbReference type="EMBL" id="CP055899">
    <property type="protein sequence ID" value="QKX55960.1"/>
    <property type="molecule type" value="Genomic_DNA"/>
</dbReference>
<dbReference type="Pfam" id="PF05033">
    <property type="entry name" value="Pre-SET"/>
    <property type="match status" value="1"/>
</dbReference>
<dbReference type="GO" id="GO:0032259">
    <property type="term" value="P:methylation"/>
    <property type="evidence" value="ECO:0007669"/>
    <property type="project" value="UniProtKB-KW"/>
</dbReference>
<dbReference type="AlphaFoldDB" id="A0A7H8QPR5"/>
<evidence type="ECO:0000256" key="3">
    <source>
        <dbReference type="ARBA" id="ARBA00022603"/>
    </source>
</evidence>
<keyword evidence="13" id="KW-1185">Reference proteome</keyword>
<dbReference type="InterPro" id="IPR046341">
    <property type="entry name" value="SET_dom_sf"/>
</dbReference>
<keyword evidence="4" id="KW-0808">Transferase</keyword>
<evidence type="ECO:0000259" key="11">
    <source>
        <dbReference type="PROSITE" id="PS50868"/>
    </source>
</evidence>
<dbReference type="Proteomes" id="UP000509510">
    <property type="component" value="Chromosome II"/>
</dbReference>
<evidence type="ECO:0000259" key="10">
    <source>
        <dbReference type="PROSITE" id="PS50867"/>
    </source>
</evidence>
<evidence type="ECO:0000256" key="6">
    <source>
        <dbReference type="ARBA" id="ARBA00022723"/>
    </source>
</evidence>
<feature type="domain" description="SET" evidence="9">
    <location>
        <begin position="384"/>
        <end position="511"/>
    </location>
</feature>
<dbReference type="PROSITE" id="PS50280">
    <property type="entry name" value="SET"/>
    <property type="match status" value="1"/>
</dbReference>
<reference evidence="13" key="1">
    <citation type="submission" date="2020-06" db="EMBL/GenBank/DDBJ databases">
        <title>A chromosome-scale genome assembly of Talaromyces rugulosus W13939.</title>
        <authorList>
            <person name="Wang B."/>
            <person name="Guo L."/>
            <person name="Ye K."/>
            <person name="Wang L."/>
        </authorList>
    </citation>
    <scope>NUCLEOTIDE SEQUENCE [LARGE SCALE GENOMIC DNA]</scope>
    <source>
        <strain evidence="13">W13939</strain>
    </source>
</reference>
<dbReference type="GO" id="GO:0005694">
    <property type="term" value="C:chromosome"/>
    <property type="evidence" value="ECO:0007669"/>
    <property type="project" value="UniProtKB-SubCell"/>
</dbReference>
<keyword evidence="5" id="KW-0949">S-adenosyl-L-methionine</keyword>
<dbReference type="InterPro" id="IPR007728">
    <property type="entry name" value="Pre-SET_dom"/>
</dbReference>
<dbReference type="KEGG" id="trg:TRUGW13939_03059"/>
<accession>A0A7H8QPR5</accession>
<evidence type="ECO:0000256" key="8">
    <source>
        <dbReference type="SAM" id="MobiDB-lite"/>
    </source>
</evidence>
<dbReference type="GO" id="GO:0005634">
    <property type="term" value="C:nucleus"/>
    <property type="evidence" value="ECO:0007669"/>
    <property type="project" value="InterPro"/>
</dbReference>
<evidence type="ECO:0000256" key="1">
    <source>
        <dbReference type="ARBA" id="ARBA00004286"/>
    </source>
</evidence>
<feature type="region of interest" description="Disordered" evidence="8">
    <location>
        <begin position="36"/>
        <end position="63"/>
    </location>
</feature>
<dbReference type="PROSITE" id="PS50867">
    <property type="entry name" value="PRE_SET"/>
    <property type="match status" value="1"/>
</dbReference>
<dbReference type="PANTHER" id="PTHR46223:SF3">
    <property type="entry name" value="HISTONE-LYSINE N-METHYLTRANSFERASE SET-23"/>
    <property type="match status" value="1"/>
</dbReference>
<dbReference type="GeneID" id="55990565"/>
<feature type="compositionally biased region" description="Basic and acidic residues" evidence="8">
    <location>
        <begin position="102"/>
        <end position="118"/>
    </location>
</feature>
<evidence type="ECO:0000256" key="4">
    <source>
        <dbReference type="ARBA" id="ARBA00022679"/>
    </source>
</evidence>
<dbReference type="SMART" id="SM00468">
    <property type="entry name" value="PreSET"/>
    <property type="match status" value="1"/>
</dbReference>
<protein>
    <recommendedName>
        <fullName evidence="14">Histone-lysine N-methyltransferase</fullName>
    </recommendedName>
</protein>
<comment type="subcellular location">
    <subcellularLocation>
        <location evidence="1">Chromosome</location>
    </subcellularLocation>
</comment>
<feature type="domain" description="Post-SET" evidence="11">
    <location>
        <begin position="523"/>
        <end position="539"/>
    </location>
</feature>
<evidence type="ECO:0000313" key="13">
    <source>
        <dbReference type="Proteomes" id="UP000509510"/>
    </source>
</evidence>
<keyword evidence="7" id="KW-0862">Zinc</keyword>
<keyword evidence="3" id="KW-0489">Methyltransferase</keyword>
<name>A0A7H8QPR5_TALRU</name>
<proteinExistence type="predicted"/>
<dbReference type="Gene3D" id="2.170.270.10">
    <property type="entry name" value="SET domain"/>
    <property type="match status" value="1"/>
</dbReference>
<feature type="compositionally biased region" description="Polar residues" evidence="8">
    <location>
        <begin position="119"/>
        <end position="131"/>
    </location>
</feature>
<dbReference type="RefSeq" id="XP_035342138.1">
    <property type="nucleotide sequence ID" value="XM_035486245.1"/>
</dbReference>
<dbReference type="SMART" id="SM00317">
    <property type="entry name" value="SET"/>
    <property type="match status" value="1"/>
</dbReference>
<dbReference type="OrthoDB" id="308383at2759"/>
<evidence type="ECO:0000259" key="9">
    <source>
        <dbReference type="PROSITE" id="PS50280"/>
    </source>
</evidence>
<dbReference type="Pfam" id="PF00856">
    <property type="entry name" value="SET"/>
    <property type="match status" value="1"/>
</dbReference>
<sequence length="549" mass="61027">MNDFIDLTADSDDDQVNAKDQGQSLLAKFLKPSQFLPSTLKRKSPHDSVGNGGDGFPKVISNGTYKPASDEIFTVKNEETNPLSFFGNGSDASSRGSSVSLSKKEQQRRESLSLDPPKKQTSSSRDSSNQAQRKRASNSEDEIRVPPSTSPAPPTKCFPAVSVVVPAPTSKNKVVLSMKKSPRKIKRMSSASLESSGEESDPDKPIGLKTKYYPLDLDKVRAAKGRYPQVRTTAAQHVAVTPFHRPGNVRSAQSKLFYLRENLDRRLRAIKGPPVTMAGEWNGTSLASNFEFINTYKLQKGVARVPDEFNAGCGCGPYCDPARCTCLSQEEDTEERMVAYERKNRQLVLKDSFISKKTMIYECNSYCGCGKDCWNRLVQHGRTVELEIFQTGSRGFGLRSPDPIVRGQFIDCYLGEVITSAEADLREDAASSKNSPSYLFSLDFIHMDDEDPYVVDGKRLGGPSRFMNHSCNPNCKMFTVSTHHGDSRIYDLAFFALRDIPSGTELTFDYNPDWNGDRNEDPNAVKCLCGESQCRGQLWPNQRKSTKDD</sequence>
<organism evidence="12 13">
    <name type="scientific">Talaromyces rugulosus</name>
    <name type="common">Penicillium rugulosum</name>
    <dbReference type="NCBI Taxonomy" id="121627"/>
    <lineage>
        <taxon>Eukaryota</taxon>
        <taxon>Fungi</taxon>
        <taxon>Dikarya</taxon>
        <taxon>Ascomycota</taxon>
        <taxon>Pezizomycotina</taxon>
        <taxon>Eurotiomycetes</taxon>
        <taxon>Eurotiomycetidae</taxon>
        <taxon>Eurotiales</taxon>
        <taxon>Trichocomaceae</taxon>
        <taxon>Talaromyces</taxon>
        <taxon>Talaromyces sect. Islandici</taxon>
    </lineage>
</organism>
<dbReference type="PROSITE" id="PS50868">
    <property type="entry name" value="POST_SET"/>
    <property type="match status" value="1"/>
</dbReference>
<feature type="region of interest" description="Disordered" evidence="8">
    <location>
        <begin position="173"/>
        <end position="207"/>
    </location>
</feature>
<evidence type="ECO:0000256" key="2">
    <source>
        <dbReference type="ARBA" id="ARBA00022454"/>
    </source>
</evidence>
<dbReference type="InterPro" id="IPR050973">
    <property type="entry name" value="H3K9_Histone-Lys_N-MTase"/>
</dbReference>